<feature type="domain" description="N-acetyltransferase" evidence="1">
    <location>
        <begin position="4"/>
        <end position="165"/>
    </location>
</feature>
<dbReference type="PANTHER" id="PTHR43072:SF8">
    <property type="entry name" value="ACYLTRANSFERASE FABY-RELATED"/>
    <property type="match status" value="1"/>
</dbReference>
<evidence type="ECO:0000313" key="2">
    <source>
        <dbReference type="EMBL" id="AXY25813.1"/>
    </source>
</evidence>
<evidence type="ECO:0000313" key="3">
    <source>
        <dbReference type="Proteomes" id="UP000263232"/>
    </source>
</evidence>
<dbReference type="PROSITE" id="PS51186">
    <property type="entry name" value="GNAT"/>
    <property type="match status" value="1"/>
</dbReference>
<dbReference type="InterPro" id="IPR016181">
    <property type="entry name" value="Acyl_CoA_acyltransferase"/>
</dbReference>
<dbReference type="CDD" id="cd04301">
    <property type="entry name" value="NAT_SF"/>
    <property type="match status" value="1"/>
</dbReference>
<dbReference type="EMBL" id="CP023434">
    <property type="protein sequence ID" value="AXY25813.1"/>
    <property type="molecule type" value="Genomic_DNA"/>
</dbReference>
<name>A0A347WL56_9LACT</name>
<reference evidence="2 3" key="1">
    <citation type="submission" date="2017-09" db="EMBL/GenBank/DDBJ databases">
        <title>Complete genome sequence of Oxytococcus suis strain ZY16052.</title>
        <authorList>
            <person name="Li F."/>
        </authorList>
    </citation>
    <scope>NUCLEOTIDE SEQUENCE [LARGE SCALE GENOMIC DNA]</scope>
    <source>
        <strain evidence="2 3">ZY16052</strain>
    </source>
</reference>
<dbReference type="SUPFAM" id="SSF55729">
    <property type="entry name" value="Acyl-CoA N-acyltransferases (Nat)"/>
    <property type="match status" value="1"/>
</dbReference>
<evidence type="ECO:0000259" key="1">
    <source>
        <dbReference type="PROSITE" id="PS51186"/>
    </source>
</evidence>
<dbReference type="Gene3D" id="3.40.630.30">
    <property type="match status" value="1"/>
</dbReference>
<keyword evidence="3" id="KW-1185">Reference proteome</keyword>
<dbReference type="RefSeq" id="WP_118990713.1">
    <property type="nucleotide sequence ID" value="NZ_CP023434.1"/>
</dbReference>
<proteinExistence type="predicted"/>
<dbReference type="PANTHER" id="PTHR43072">
    <property type="entry name" value="N-ACETYLTRANSFERASE"/>
    <property type="match status" value="1"/>
</dbReference>
<keyword evidence="2" id="KW-0808">Transferase</keyword>
<dbReference type="Pfam" id="PF13420">
    <property type="entry name" value="Acetyltransf_4"/>
    <property type="match status" value="1"/>
</dbReference>
<sequence>MTHRSIRPVTLDDAAAILDIYRYYVEETPYTFEESTPSIAEITHRIQTIQATHPYLVLEEAGQIQGYAYAHPFHEREAYRYAVEISIYVADKTRSRGAGSLLYEALEEALVQAGYTLLISIITDTNTASLNFHQKHGFTQAGHLPKVGYQFQRWYGTYYYIKPLEQNSF</sequence>
<gene>
    <name evidence="2" type="ORF">CL176_07280</name>
</gene>
<dbReference type="KEGG" id="abae:CL176_07280"/>
<dbReference type="OrthoDB" id="9798006at2"/>
<dbReference type="Proteomes" id="UP000263232">
    <property type="component" value="Chromosome"/>
</dbReference>
<dbReference type="AlphaFoldDB" id="A0A347WL56"/>
<protein>
    <submittedName>
        <fullName evidence="2">GNAT family N-acetyltransferase</fullName>
    </submittedName>
</protein>
<organism evidence="2 3">
    <name type="scientific">Suicoccus acidiformans</name>
    <dbReference type="NCBI Taxonomy" id="2036206"/>
    <lineage>
        <taxon>Bacteria</taxon>
        <taxon>Bacillati</taxon>
        <taxon>Bacillota</taxon>
        <taxon>Bacilli</taxon>
        <taxon>Lactobacillales</taxon>
        <taxon>Aerococcaceae</taxon>
        <taxon>Suicoccus</taxon>
    </lineage>
</organism>
<accession>A0A347WL56</accession>
<dbReference type="GO" id="GO:0016747">
    <property type="term" value="F:acyltransferase activity, transferring groups other than amino-acyl groups"/>
    <property type="evidence" value="ECO:0007669"/>
    <property type="project" value="InterPro"/>
</dbReference>
<dbReference type="InterPro" id="IPR000182">
    <property type="entry name" value="GNAT_dom"/>
</dbReference>